<name>A0A7K1RN15_AGRVI</name>
<proteinExistence type="predicted"/>
<dbReference type="AlphaFoldDB" id="A0A7K1RN15"/>
<protein>
    <recommendedName>
        <fullName evidence="1">Recombinase domain-containing protein</fullName>
    </recommendedName>
</protein>
<gene>
    <name evidence="2" type="ORF">GOZ88_25450</name>
</gene>
<dbReference type="GO" id="GO:0000150">
    <property type="term" value="F:DNA strand exchange activity"/>
    <property type="evidence" value="ECO:0007669"/>
    <property type="project" value="InterPro"/>
</dbReference>
<sequence length="97" mass="11125">MAAGDIWVTIRGHRNRGTGILNNELYVGRLIFNRLECCKNPATERRVSRPNPTEEHVVVEIPDLRIVSDALWQMVKDRQRAYRSRCLSNAPPIRGSL</sequence>
<feature type="domain" description="Recombinase" evidence="1">
    <location>
        <begin position="17"/>
        <end position="78"/>
    </location>
</feature>
<evidence type="ECO:0000259" key="1">
    <source>
        <dbReference type="Pfam" id="PF07508"/>
    </source>
</evidence>
<dbReference type="Proteomes" id="UP000440716">
    <property type="component" value="Unassembled WGS sequence"/>
</dbReference>
<accession>A0A7K1RN15</accession>
<organism evidence="2 3">
    <name type="scientific">Agrobacterium vitis</name>
    <name type="common">Rhizobium vitis</name>
    <dbReference type="NCBI Taxonomy" id="373"/>
    <lineage>
        <taxon>Bacteria</taxon>
        <taxon>Pseudomonadati</taxon>
        <taxon>Pseudomonadota</taxon>
        <taxon>Alphaproteobacteria</taxon>
        <taxon>Hyphomicrobiales</taxon>
        <taxon>Rhizobiaceae</taxon>
        <taxon>Rhizobium/Agrobacterium group</taxon>
        <taxon>Agrobacterium</taxon>
    </lineage>
</organism>
<dbReference type="InterPro" id="IPR011109">
    <property type="entry name" value="DNA_bind_recombinase_dom"/>
</dbReference>
<evidence type="ECO:0000313" key="3">
    <source>
        <dbReference type="Proteomes" id="UP000440716"/>
    </source>
</evidence>
<dbReference type="Pfam" id="PF07508">
    <property type="entry name" value="Recombinase"/>
    <property type="match status" value="1"/>
</dbReference>
<reference evidence="2 3" key="1">
    <citation type="submission" date="2019-12" db="EMBL/GenBank/DDBJ databases">
        <title>Whole-genome sequencing of Allorhizobium vitis.</title>
        <authorList>
            <person name="Gan H.M."/>
            <person name="Szegedi E."/>
            <person name="Burr T."/>
            <person name="Savka M.A."/>
        </authorList>
    </citation>
    <scope>NUCLEOTIDE SEQUENCE [LARGE SCALE GENOMIC DNA]</scope>
    <source>
        <strain evidence="2 3">CG415</strain>
    </source>
</reference>
<dbReference type="EMBL" id="WPHU01000020">
    <property type="protein sequence ID" value="MVA59438.1"/>
    <property type="molecule type" value="Genomic_DNA"/>
</dbReference>
<evidence type="ECO:0000313" key="2">
    <source>
        <dbReference type="EMBL" id="MVA59438.1"/>
    </source>
</evidence>
<dbReference type="GO" id="GO:0003677">
    <property type="term" value="F:DNA binding"/>
    <property type="evidence" value="ECO:0007669"/>
    <property type="project" value="InterPro"/>
</dbReference>
<comment type="caution">
    <text evidence="2">The sequence shown here is derived from an EMBL/GenBank/DDBJ whole genome shotgun (WGS) entry which is preliminary data.</text>
</comment>